<protein>
    <recommendedName>
        <fullName evidence="3">Lipoprotein</fullName>
    </recommendedName>
</protein>
<sequence>MRGVGVLAGIALLAGCAGKVAPEVQYVRVEVPVQVPCRAPEVAVPAWAAAALRKTDSLEVKVRALLAERRQRIGYEKELVAAVQACR</sequence>
<evidence type="ECO:0000313" key="2">
    <source>
        <dbReference type="Proteomes" id="UP001165439"/>
    </source>
</evidence>
<organism evidence="1 2">
    <name type="scientific">Pseudomonas alloputida</name>
    <dbReference type="NCBI Taxonomy" id="1940621"/>
    <lineage>
        <taxon>Bacteria</taxon>
        <taxon>Pseudomonadati</taxon>
        <taxon>Pseudomonadota</taxon>
        <taxon>Gammaproteobacteria</taxon>
        <taxon>Pseudomonadales</taxon>
        <taxon>Pseudomonadaceae</taxon>
        <taxon>Pseudomonas</taxon>
    </lineage>
</organism>
<reference evidence="1" key="1">
    <citation type="submission" date="2023-06" db="EMBL/GenBank/DDBJ databases">
        <title>MBL-encoding genomic islands in Pseudomonas spp. in Poland.</title>
        <authorList>
            <person name="Urbanowicz P."/>
            <person name="Izdebski R."/>
            <person name="Biedrzycka M."/>
            <person name="Gniadkowski M."/>
        </authorList>
    </citation>
    <scope>NUCLEOTIDE SEQUENCE</scope>
    <source>
        <strain evidence="1">NMI5768_13</strain>
    </source>
</reference>
<dbReference type="PROSITE" id="PS51257">
    <property type="entry name" value="PROKAR_LIPOPROTEIN"/>
    <property type="match status" value="1"/>
</dbReference>
<evidence type="ECO:0008006" key="3">
    <source>
        <dbReference type="Google" id="ProtNLM"/>
    </source>
</evidence>
<accession>A0AAW7HMI3</accession>
<dbReference type="EMBL" id="JAJSRF020000001">
    <property type="protein sequence ID" value="MDM3955471.1"/>
    <property type="molecule type" value="Genomic_DNA"/>
</dbReference>
<evidence type="ECO:0000313" key="1">
    <source>
        <dbReference type="EMBL" id="MDM3955471.1"/>
    </source>
</evidence>
<gene>
    <name evidence="1" type="ORF">LU674_024565</name>
</gene>
<dbReference type="Proteomes" id="UP001165439">
    <property type="component" value="Unassembled WGS sequence"/>
</dbReference>
<dbReference type="AlphaFoldDB" id="A0AAW7HMI3"/>
<name>A0AAW7HMI3_9PSED</name>
<proteinExistence type="predicted"/>
<comment type="caution">
    <text evidence="1">The sequence shown here is derived from an EMBL/GenBank/DDBJ whole genome shotgun (WGS) entry which is preliminary data.</text>
</comment>